<dbReference type="SMART" id="SM00213">
    <property type="entry name" value="UBQ"/>
    <property type="match status" value="1"/>
</dbReference>
<dbReference type="InterPro" id="IPR006636">
    <property type="entry name" value="STI1_HS-bd"/>
</dbReference>
<dbReference type="GO" id="GO:0031593">
    <property type="term" value="F:polyubiquitin modification-dependent protein binding"/>
    <property type="evidence" value="ECO:0007669"/>
    <property type="project" value="TreeGrafter"/>
</dbReference>
<feature type="compositionally biased region" description="Low complexity" evidence="2">
    <location>
        <begin position="307"/>
        <end position="341"/>
    </location>
</feature>
<dbReference type="PROSITE" id="PS50030">
    <property type="entry name" value="UBA"/>
    <property type="match status" value="1"/>
</dbReference>
<dbReference type="RefSeq" id="XP_044553003.1">
    <property type="nucleotide sequence ID" value="XM_044690396.1"/>
</dbReference>
<gene>
    <name evidence="5" type="ORF">C9374_014411</name>
</gene>
<dbReference type="PROSITE" id="PS50053">
    <property type="entry name" value="UBIQUITIN_2"/>
    <property type="match status" value="1"/>
</dbReference>
<organism evidence="5 6">
    <name type="scientific">Naegleria lovaniensis</name>
    <name type="common">Amoeba</name>
    <dbReference type="NCBI Taxonomy" id="51637"/>
    <lineage>
        <taxon>Eukaryota</taxon>
        <taxon>Discoba</taxon>
        <taxon>Heterolobosea</taxon>
        <taxon>Tetramitia</taxon>
        <taxon>Eutetramitia</taxon>
        <taxon>Vahlkampfiidae</taxon>
        <taxon>Naegleria</taxon>
    </lineage>
</organism>
<dbReference type="GO" id="GO:0005829">
    <property type="term" value="C:cytosol"/>
    <property type="evidence" value="ECO:0007669"/>
    <property type="project" value="TreeGrafter"/>
</dbReference>
<keyword evidence="6" id="KW-1185">Reference proteome</keyword>
<feature type="domain" description="UBA" evidence="3">
    <location>
        <begin position="481"/>
        <end position="525"/>
    </location>
</feature>
<feature type="domain" description="Ubiquitin-like" evidence="4">
    <location>
        <begin position="11"/>
        <end position="87"/>
    </location>
</feature>
<evidence type="ECO:0000259" key="3">
    <source>
        <dbReference type="PROSITE" id="PS50030"/>
    </source>
</evidence>
<name>A0AA88GV85_NAELO</name>
<evidence type="ECO:0000259" key="4">
    <source>
        <dbReference type="PROSITE" id="PS50053"/>
    </source>
</evidence>
<dbReference type="GeneID" id="68106864"/>
<dbReference type="InterPro" id="IPR029071">
    <property type="entry name" value="Ubiquitin-like_domsf"/>
</dbReference>
<dbReference type="InterPro" id="IPR015940">
    <property type="entry name" value="UBA"/>
</dbReference>
<feature type="compositionally biased region" description="Low complexity" evidence="2">
    <location>
        <begin position="89"/>
        <end position="146"/>
    </location>
</feature>
<dbReference type="GO" id="GO:0006511">
    <property type="term" value="P:ubiquitin-dependent protein catabolic process"/>
    <property type="evidence" value="ECO:0007669"/>
    <property type="project" value="TreeGrafter"/>
</dbReference>
<evidence type="ECO:0000313" key="6">
    <source>
        <dbReference type="Proteomes" id="UP000816034"/>
    </source>
</evidence>
<dbReference type="Pfam" id="PF00627">
    <property type="entry name" value="UBA"/>
    <property type="match status" value="1"/>
</dbReference>
<dbReference type="InterPro" id="IPR015496">
    <property type="entry name" value="Ubiquilin"/>
</dbReference>
<dbReference type="Gene3D" id="1.10.8.10">
    <property type="entry name" value="DNA helicase RuvA subunit, C-terminal domain"/>
    <property type="match status" value="1"/>
</dbReference>
<dbReference type="Pfam" id="PF23195">
    <property type="entry name" value="UBQLN1"/>
    <property type="match status" value="2"/>
</dbReference>
<dbReference type="InterPro" id="IPR009060">
    <property type="entry name" value="UBA-like_sf"/>
</dbReference>
<feature type="region of interest" description="Disordered" evidence="2">
    <location>
        <begin position="276"/>
        <end position="341"/>
    </location>
</feature>
<proteinExistence type="predicted"/>
<dbReference type="FunFam" id="1.10.260.100:FF:000001">
    <property type="entry name" value="Ubiquilin 1"/>
    <property type="match status" value="1"/>
</dbReference>
<protein>
    <recommendedName>
        <fullName evidence="1">Ubiquilin</fullName>
    </recommendedName>
</protein>
<reference evidence="5 6" key="1">
    <citation type="journal article" date="2018" name="BMC Genomics">
        <title>The genome of Naegleria lovaniensis, the basis for a comparative approach to unravel pathogenicity factors of the human pathogenic amoeba N. fowleri.</title>
        <authorList>
            <person name="Liechti N."/>
            <person name="Schurch N."/>
            <person name="Bruggmann R."/>
            <person name="Wittwer M."/>
        </authorList>
    </citation>
    <scope>NUCLEOTIDE SEQUENCE [LARGE SCALE GENOMIC DNA]</scope>
    <source>
        <strain evidence="5 6">ATCC 30569</strain>
    </source>
</reference>
<dbReference type="AlphaFoldDB" id="A0AA88GV85"/>
<accession>A0AA88GV85</accession>
<dbReference type="Gene3D" id="1.10.260.100">
    <property type="match status" value="1"/>
</dbReference>
<dbReference type="SUPFAM" id="SSF54236">
    <property type="entry name" value="Ubiquitin-like"/>
    <property type="match status" value="1"/>
</dbReference>
<dbReference type="EMBL" id="PYSW02000008">
    <property type="protein sequence ID" value="KAG2389011.1"/>
    <property type="molecule type" value="Genomic_DNA"/>
</dbReference>
<feature type="compositionally biased region" description="Low complexity" evidence="2">
    <location>
        <begin position="280"/>
        <end position="295"/>
    </location>
</feature>
<dbReference type="CDD" id="cd14399">
    <property type="entry name" value="UBA_PLICs"/>
    <property type="match status" value="1"/>
</dbReference>
<evidence type="ECO:0000313" key="5">
    <source>
        <dbReference type="EMBL" id="KAG2389011.1"/>
    </source>
</evidence>
<dbReference type="Proteomes" id="UP000816034">
    <property type="component" value="Unassembled WGS sequence"/>
</dbReference>
<evidence type="ECO:0000256" key="1">
    <source>
        <dbReference type="ARBA" id="ARBA00071717"/>
    </source>
</evidence>
<feature type="region of interest" description="Disordered" evidence="2">
    <location>
        <begin position="83"/>
        <end position="149"/>
    </location>
</feature>
<dbReference type="PANTHER" id="PTHR10677">
    <property type="entry name" value="UBIQUILIN"/>
    <property type="match status" value="1"/>
</dbReference>
<dbReference type="InterPro" id="IPR000626">
    <property type="entry name" value="Ubiquitin-like_dom"/>
</dbReference>
<comment type="caution">
    <text evidence="5">The sequence shown here is derived from an EMBL/GenBank/DDBJ whole genome shotgun (WGS) entry which is preliminary data.</text>
</comment>
<dbReference type="Gene3D" id="3.10.20.90">
    <property type="entry name" value="Phosphatidylinositol 3-kinase Catalytic Subunit, Chain A, domain 1"/>
    <property type="match status" value="1"/>
</dbReference>
<sequence>MTLFRYKKLKMKVTIRCSNGDTFSIDNVDIDNTVEEFKQVVANHSNIPASDQRLIYRGKVLKDQATLKSYNVEEGLTIHLVRGKPSGATTSTSSTTSATTTPPSTTTQTSSTVPSSTTTTGSTTTNNTTSQQTTTNQQQNPFNLFGNLGGFGGGDNNMFGAGGMPNVDPNMMQQMMNNPFVQSMLNNPDFIREMMSSNPQMQQIMRNNPEVGRMLQDPEMIRRAMEMARNPELMREMMRNTDLAMSNIENLPGGFDALRRMYSDIQEPLHEATSEMFRGTTSTTEQPTTSNTQSSVPPGQPFNMWGNNPAGTGTATTTPPTTNTSSTTTPTANTENTANTNPFASMFGQMGMGGMGGMQPNLGGMNPQQVQQMMNNPFMQRMMGEMLSDPQMLDQLINSNPMLQQMTQNNPMLRTMLSNPQFIQQVMQLQGMLNQPQGGTTNTSTTTGGNTFPQMPNPFLFGNPWMGGQMPTTTTTANTQPPRERFASQLSQLQEMGFFDEQSNIEALLATNGNVNAAVEYLLSNPPPSRNN</sequence>
<dbReference type="FunFam" id="1.10.8.10:FF:000079">
    <property type="entry name" value="Ubiquitin family protein"/>
    <property type="match status" value="1"/>
</dbReference>
<dbReference type="PANTHER" id="PTHR10677:SF3">
    <property type="entry name" value="FI07626P-RELATED"/>
    <property type="match status" value="1"/>
</dbReference>
<dbReference type="Pfam" id="PF00240">
    <property type="entry name" value="ubiquitin"/>
    <property type="match status" value="1"/>
</dbReference>
<dbReference type="CDD" id="cd16106">
    <property type="entry name" value="Ubl_Dsk2p_like"/>
    <property type="match status" value="1"/>
</dbReference>
<dbReference type="SMART" id="SM00165">
    <property type="entry name" value="UBA"/>
    <property type="match status" value="1"/>
</dbReference>
<evidence type="ECO:0000256" key="2">
    <source>
        <dbReference type="SAM" id="MobiDB-lite"/>
    </source>
</evidence>
<dbReference type="SMART" id="SM00727">
    <property type="entry name" value="STI1"/>
    <property type="match status" value="4"/>
</dbReference>
<dbReference type="SUPFAM" id="SSF46934">
    <property type="entry name" value="UBA-like"/>
    <property type="match status" value="1"/>
</dbReference>